<evidence type="ECO:0000313" key="3">
    <source>
        <dbReference type="Proteomes" id="UP000265515"/>
    </source>
</evidence>
<evidence type="ECO:0000256" key="1">
    <source>
        <dbReference type="SAM" id="MobiDB-lite"/>
    </source>
</evidence>
<proteinExistence type="predicted"/>
<feature type="compositionally biased region" description="Basic and acidic residues" evidence="1">
    <location>
        <begin position="564"/>
        <end position="582"/>
    </location>
</feature>
<organism evidence="2 3">
    <name type="scientific">Chara braunii</name>
    <name type="common">Braun's stonewort</name>
    <dbReference type="NCBI Taxonomy" id="69332"/>
    <lineage>
        <taxon>Eukaryota</taxon>
        <taxon>Viridiplantae</taxon>
        <taxon>Streptophyta</taxon>
        <taxon>Charophyceae</taxon>
        <taxon>Charales</taxon>
        <taxon>Characeae</taxon>
        <taxon>Chara</taxon>
    </lineage>
</organism>
<feature type="region of interest" description="Disordered" evidence="1">
    <location>
        <begin position="457"/>
        <end position="534"/>
    </location>
</feature>
<keyword evidence="3" id="KW-1185">Reference proteome</keyword>
<dbReference type="EMBL" id="BFEA01000017">
    <property type="protein sequence ID" value="GBG61084.1"/>
    <property type="molecule type" value="Genomic_DNA"/>
</dbReference>
<name>A0A388JTE2_CHABU</name>
<feature type="region of interest" description="Disordered" evidence="1">
    <location>
        <begin position="564"/>
        <end position="584"/>
    </location>
</feature>
<sequence>MEWYRRKAAFTMDNTMASGELRGMGSATGEAGSEGGGTETSGGTPKTRRTNSGKVRGSDVGQGVSAMAAAMEDTSRRLCEGLDTVAGTLASATTEGAALMAARLGDMATEIGHVAGAMRQGNSVLDERDRWFNRPLDAFGREITKKSYRFYDVDVNGRAVVDIDAALGFRRRSLSHVLLWVKKTGNFVPEEHTSMPDIIGDIVERFLDNLASEHASSLDMGAFYYMWHPVRDLLRSLRLDVVFPFVLRVHADAALSGASTMLLSAFWVGGLHTSGCGAVVFLSDDNGGSWYCCGGVEKSEAGRTNYDGRKFRTFFLTSVYDGEGKNWVKEDKKVSLDLRLFQGYGVKALSMKAFDVRGNATEFQMLDPEKFLSKTNGYRVTGSLPVVDNTFLLSKPLVQFNSPTDQLAPTVMRYREQFARLPAAQQVDCVFLPFDAGSKPEQSSEATDYDGRALRHLAGPQHRSREGTSTFDNDDSAGQEGEGGGEEGDDGDEQDADGEDNGIDDERDVGGEGFDDTRSSQCGRPRNENDSRACRGVDAYGGAVADGAGDQPPEGCRSRITRQGMEETKMPHGERGKGEKRQPLLRVNRNRRGLTLSTRLRARTHELWDSGDEGEGVGPRMPEDVDDLVQHAAPLDTTRCFFLEYDDQGFARQDVRVVNVDVTRIKRIPRGPILYNHRSLSDNIVRGIVNAIESSITVEPGAWDRPDLVLAPVDPNVVIDGQGRRITPDEFFQRDSAEFDWYAICGQHTAETMKRLVEKDSAAVKVYGLRSYSKVRVVFFDDDHTRGYFNVSAFDNTRENRAMMVSFQDAVRDTRQWWIDNDRIEAPKAKQIPNYSSKLFQTLPSQIDNALKRTEVVLTMH</sequence>
<accession>A0A388JTE2</accession>
<gene>
    <name evidence="2" type="ORF">CBR_g19160</name>
</gene>
<protein>
    <submittedName>
        <fullName evidence="2">Uncharacterized protein</fullName>
    </submittedName>
</protein>
<dbReference type="Proteomes" id="UP000265515">
    <property type="component" value="Unassembled WGS sequence"/>
</dbReference>
<feature type="compositionally biased region" description="Basic and acidic residues" evidence="1">
    <location>
        <begin position="525"/>
        <end position="534"/>
    </location>
</feature>
<reference evidence="2 3" key="1">
    <citation type="journal article" date="2018" name="Cell">
        <title>The Chara Genome: Secondary Complexity and Implications for Plant Terrestrialization.</title>
        <authorList>
            <person name="Nishiyama T."/>
            <person name="Sakayama H."/>
            <person name="Vries J.D."/>
            <person name="Buschmann H."/>
            <person name="Saint-Marcoux D."/>
            <person name="Ullrich K.K."/>
            <person name="Haas F.B."/>
            <person name="Vanderstraeten L."/>
            <person name="Becker D."/>
            <person name="Lang D."/>
            <person name="Vosolsobe S."/>
            <person name="Rombauts S."/>
            <person name="Wilhelmsson P.K.I."/>
            <person name="Janitza P."/>
            <person name="Kern R."/>
            <person name="Heyl A."/>
            <person name="Rumpler F."/>
            <person name="Villalobos L.I.A.C."/>
            <person name="Clay J.M."/>
            <person name="Skokan R."/>
            <person name="Toyoda A."/>
            <person name="Suzuki Y."/>
            <person name="Kagoshima H."/>
            <person name="Schijlen E."/>
            <person name="Tajeshwar N."/>
            <person name="Catarino B."/>
            <person name="Hetherington A.J."/>
            <person name="Saltykova A."/>
            <person name="Bonnot C."/>
            <person name="Breuninger H."/>
            <person name="Symeonidi A."/>
            <person name="Radhakrishnan G.V."/>
            <person name="Van Nieuwerburgh F."/>
            <person name="Deforce D."/>
            <person name="Chang C."/>
            <person name="Karol K.G."/>
            <person name="Hedrich R."/>
            <person name="Ulvskov P."/>
            <person name="Glockner G."/>
            <person name="Delwiche C.F."/>
            <person name="Petrasek J."/>
            <person name="Van de Peer Y."/>
            <person name="Friml J."/>
            <person name="Beilby M."/>
            <person name="Dolan L."/>
            <person name="Kohara Y."/>
            <person name="Sugano S."/>
            <person name="Fujiyama A."/>
            <person name="Delaux P.-M."/>
            <person name="Quint M."/>
            <person name="TheiBen G."/>
            <person name="Hagemann M."/>
            <person name="Harholt J."/>
            <person name="Dunand C."/>
            <person name="Zachgo S."/>
            <person name="Langdale J."/>
            <person name="Maumus F."/>
            <person name="Straeten D.V.D."/>
            <person name="Gould S.B."/>
            <person name="Rensing S.A."/>
        </authorList>
    </citation>
    <scope>NUCLEOTIDE SEQUENCE [LARGE SCALE GENOMIC DNA]</scope>
    <source>
        <strain evidence="2 3">S276</strain>
    </source>
</reference>
<dbReference type="Gramene" id="GBG61084">
    <property type="protein sequence ID" value="GBG61084"/>
    <property type="gene ID" value="CBR_g19160"/>
</dbReference>
<comment type="caution">
    <text evidence="2">The sequence shown here is derived from an EMBL/GenBank/DDBJ whole genome shotgun (WGS) entry which is preliminary data.</text>
</comment>
<evidence type="ECO:0000313" key="2">
    <source>
        <dbReference type="EMBL" id="GBG61084.1"/>
    </source>
</evidence>
<feature type="region of interest" description="Disordered" evidence="1">
    <location>
        <begin position="15"/>
        <end position="63"/>
    </location>
</feature>
<dbReference type="AlphaFoldDB" id="A0A388JTE2"/>
<feature type="compositionally biased region" description="Acidic residues" evidence="1">
    <location>
        <begin position="472"/>
        <end position="507"/>
    </location>
</feature>